<dbReference type="Proteomes" id="UP001517367">
    <property type="component" value="Unassembled WGS sequence"/>
</dbReference>
<dbReference type="SMART" id="SM00857">
    <property type="entry name" value="Resolvase"/>
    <property type="match status" value="1"/>
</dbReference>
<comment type="caution">
    <text evidence="4">The sequence shown here is derived from an EMBL/GenBank/DDBJ whole genome shotgun (WGS) entry which is preliminary data.</text>
</comment>
<dbReference type="InterPro" id="IPR006119">
    <property type="entry name" value="Resolv_N"/>
</dbReference>
<protein>
    <submittedName>
        <fullName evidence="4">Recombinase family protein</fullName>
    </submittedName>
</protein>
<sequence length="224" mass="25512">MNYIAYYRVSTQKQGQSGLGLNSQKTIVKNYLKEIEPLHELTDVESGTRKGNNREALLEAIKLSKRYNATLVIAKLDRLARNVKFITTLMESGIEFVACDMPTANKFTIHIFAALAEQEAEMISQRTKLALGELKRQGVKLGKPENLNCEAIAKGLIKRQENALNDENNRKATLLIKSMKNEGKSFYEITRELNKAGFKTRRGNSFYVTQVINLYERHLQNQIQ</sequence>
<dbReference type="PANTHER" id="PTHR30461:SF2">
    <property type="entry name" value="SERINE RECOMBINASE PINE-RELATED"/>
    <property type="match status" value="1"/>
</dbReference>
<evidence type="ECO:0000313" key="4">
    <source>
        <dbReference type="EMBL" id="MFN0291334.1"/>
    </source>
</evidence>
<dbReference type="Pfam" id="PF00239">
    <property type="entry name" value="Resolvase"/>
    <property type="match status" value="1"/>
</dbReference>
<evidence type="ECO:0000313" key="5">
    <source>
        <dbReference type="Proteomes" id="UP001517367"/>
    </source>
</evidence>
<dbReference type="RefSeq" id="WP_138727947.1">
    <property type="nucleotide sequence ID" value="NZ_SRMP02000012.1"/>
</dbReference>
<feature type="domain" description="Resolvase/invertase-type recombinase catalytic" evidence="3">
    <location>
        <begin position="2"/>
        <end position="138"/>
    </location>
</feature>
<dbReference type="InterPro" id="IPR036162">
    <property type="entry name" value="Resolvase-like_N_sf"/>
</dbReference>
<keyword evidence="1" id="KW-0238">DNA-binding</keyword>
<keyword evidence="2" id="KW-0233">DNA recombination</keyword>
<dbReference type="EMBL" id="SRMP02000012">
    <property type="protein sequence ID" value="MFN0291334.1"/>
    <property type="molecule type" value="Genomic_DNA"/>
</dbReference>
<dbReference type="Gene3D" id="3.40.50.1390">
    <property type="entry name" value="Resolvase, N-terminal catalytic domain"/>
    <property type="match status" value="1"/>
</dbReference>
<reference evidence="4 5" key="1">
    <citation type="submission" date="2024-12" db="EMBL/GenBank/DDBJ databases">
        <authorList>
            <person name="Hu S."/>
        </authorList>
    </citation>
    <scope>NUCLEOTIDE SEQUENCE [LARGE SCALE GENOMIC DNA]</scope>
    <source>
        <strain evidence="4 5">P-25</strain>
    </source>
</reference>
<dbReference type="PROSITE" id="PS51736">
    <property type="entry name" value="RECOMBINASES_3"/>
    <property type="match status" value="1"/>
</dbReference>
<dbReference type="SUPFAM" id="SSF53041">
    <property type="entry name" value="Resolvase-like"/>
    <property type="match status" value="1"/>
</dbReference>
<evidence type="ECO:0000256" key="2">
    <source>
        <dbReference type="ARBA" id="ARBA00023172"/>
    </source>
</evidence>
<accession>A0ABW9JG32</accession>
<evidence type="ECO:0000256" key="1">
    <source>
        <dbReference type="ARBA" id="ARBA00023125"/>
    </source>
</evidence>
<dbReference type="PANTHER" id="PTHR30461">
    <property type="entry name" value="DNA-INVERTASE FROM LAMBDOID PROPHAGE"/>
    <property type="match status" value="1"/>
</dbReference>
<organism evidence="4 5">
    <name type="scientific">Pedobacter helvus</name>
    <dbReference type="NCBI Taxonomy" id="2563444"/>
    <lineage>
        <taxon>Bacteria</taxon>
        <taxon>Pseudomonadati</taxon>
        <taxon>Bacteroidota</taxon>
        <taxon>Sphingobacteriia</taxon>
        <taxon>Sphingobacteriales</taxon>
        <taxon>Sphingobacteriaceae</taxon>
        <taxon>Pedobacter</taxon>
    </lineage>
</organism>
<dbReference type="CDD" id="cd00338">
    <property type="entry name" value="Ser_Recombinase"/>
    <property type="match status" value="1"/>
</dbReference>
<name>A0ABW9JG32_9SPHI</name>
<evidence type="ECO:0000259" key="3">
    <source>
        <dbReference type="PROSITE" id="PS51736"/>
    </source>
</evidence>
<keyword evidence="5" id="KW-1185">Reference proteome</keyword>
<proteinExistence type="predicted"/>
<dbReference type="InterPro" id="IPR050639">
    <property type="entry name" value="SSR_resolvase"/>
</dbReference>
<gene>
    <name evidence="4" type="ORF">E5L68_008010</name>
</gene>